<reference evidence="1 2" key="1">
    <citation type="submission" date="2020-07" db="EMBL/GenBank/DDBJ databases">
        <title>Genomic Encyclopedia of Type Strains, Phase III (KMG-III): the genomes of soil and plant-associated and newly described type strains.</title>
        <authorList>
            <person name="Whitman W."/>
        </authorList>
    </citation>
    <scope>NUCLEOTIDE SEQUENCE [LARGE SCALE GENOMIC DNA]</scope>
    <source>
        <strain evidence="1 2">CECT 8576</strain>
    </source>
</reference>
<comment type="caution">
    <text evidence="1">The sequence shown here is derived from an EMBL/GenBank/DDBJ whole genome shotgun (WGS) entry which is preliminary data.</text>
</comment>
<name>A0A852YTE3_9ACTN</name>
<evidence type="ECO:0000313" key="1">
    <source>
        <dbReference type="EMBL" id="NYH76992.1"/>
    </source>
</evidence>
<proteinExistence type="predicted"/>
<protein>
    <recommendedName>
        <fullName evidence="3">PE family protein</fullName>
    </recommendedName>
</protein>
<gene>
    <name evidence="1" type="ORF">FHR84_000306</name>
</gene>
<dbReference type="Proteomes" id="UP000548304">
    <property type="component" value="Unassembled WGS sequence"/>
</dbReference>
<evidence type="ECO:0008006" key="3">
    <source>
        <dbReference type="Google" id="ProtNLM"/>
    </source>
</evidence>
<sequence length="140" mass="14881">MSVVKGEGSGFSGASAALGAISEENSWIEQQISGGGLSMEPSAADEAAKVYEEKAEKVALLADNAARLQQVPGLGDYPSGRQLANKFSQKATNGSTGAADLLRQFRDELLRKADLFRQAKEKYVATDEQISSDLNRGSQQ</sequence>
<accession>A0A852YTE3</accession>
<dbReference type="AlphaFoldDB" id="A0A852YTE3"/>
<dbReference type="RefSeq" id="WP_179533609.1">
    <property type="nucleotide sequence ID" value="NZ_JACBYW010000001.1"/>
</dbReference>
<keyword evidence="2" id="KW-1185">Reference proteome</keyword>
<organism evidence="1 2">
    <name type="scientific">Actinopolyspora biskrensis</name>
    <dbReference type="NCBI Taxonomy" id="1470178"/>
    <lineage>
        <taxon>Bacteria</taxon>
        <taxon>Bacillati</taxon>
        <taxon>Actinomycetota</taxon>
        <taxon>Actinomycetes</taxon>
        <taxon>Actinopolysporales</taxon>
        <taxon>Actinopolysporaceae</taxon>
        <taxon>Actinopolyspora</taxon>
    </lineage>
</organism>
<dbReference type="EMBL" id="JACBYW010000001">
    <property type="protein sequence ID" value="NYH76992.1"/>
    <property type="molecule type" value="Genomic_DNA"/>
</dbReference>
<evidence type="ECO:0000313" key="2">
    <source>
        <dbReference type="Proteomes" id="UP000548304"/>
    </source>
</evidence>